<feature type="domain" description="SH3" evidence="7">
    <location>
        <begin position="146"/>
        <end position="203"/>
    </location>
</feature>
<dbReference type="PROSITE" id="PS50002">
    <property type="entry name" value="SH3"/>
    <property type="match status" value="1"/>
</dbReference>
<name>A0A2T7PZ65_POMCA</name>
<dbReference type="Proteomes" id="UP000245119">
    <property type="component" value="Linkage Group LG1"/>
</dbReference>
<keyword evidence="1 4" id="KW-0728">SH3 domain</keyword>
<evidence type="ECO:0000256" key="1">
    <source>
        <dbReference type="ARBA" id="ARBA00022443"/>
    </source>
</evidence>
<dbReference type="InterPro" id="IPR001101">
    <property type="entry name" value="Plectin_repeat"/>
</dbReference>
<sequence>MLQVKICNSNFENNNIAIQQALDELREERELIRNSHTREWMTAEEEHDITEDLHLQRKRGLESILYITELESSLTYVQDDFETRAIYLAQRPEVFRSVYRHHHQAASRMHTAILSHLLQLEARVSRLCDSCRLVVPVHLRKQGTAVKPLRAEVLVNYCHRQISLQKDDTCTIVDNSDPERWRVLTKDGQEAEVPSIILVIPAPDPESFRAAHRVRSQLAVHWSTTAQRLGSQLVQFISIIGKDTQTKELAAVSSDQKAALMKMMNDILRTLPAGDSNFAAMKTEVVRLRKLLVQVKPGARVASNQTVKMWEGTMAAYQVFADFLVYAHAYRVQLGEHVTEESVLAADPVCPPAYVSRAYFERALPSVSIDINTKRSQVTGVQCQIYIHERHRGPRDGGATPLHGAARTESRALQHAAGPLESSSPQASSVVIVGVLDPRQGQISAHQAIQRGILNLTSGTYHSPVSGACLSLPAAIEQGLVQVDFCRTQAGGESFDVPDGGEAKLTSQLETLMCPISGVVDPASGEWVSTKDAVTRGLINPHTATFRNSLTGEQMSLGDAVKAGFLIAEQVLPPEENSDDVGVFTSVVWLELSHKVSGVVDLRSGDIISLKRALQAGLVDPVKGTYRDAVSGEVMGIEEALRRGQDEGDVLTFQQLQIQRQRFLPLTDTDSVLQEDLVQDSNTKLLQHLLERVDPSRVAVKEVSTGRTISLQEAFDKGIVNLAAAQFDTLVGNLLPIQEAAASGYIEPTILKDILNTYQGFSIGNLIQQGKFDPDTGLVTDISTGRTLSLETAIECNLIDAGTTFFFDVSANRFVSMEEALKTGRMSRTTGRVVVTENGHELSVKEAEQQGYILTNPDPG</sequence>
<reference evidence="8 9" key="1">
    <citation type="submission" date="2018-04" db="EMBL/GenBank/DDBJ databases">
        <title>The genome of golden apple snail Pomacea canaliculata provides insight into stress tolerance and invasive adaptation.</title>
        <authorList>
            <person name="Liu C."/>
            <person name="Liu B."/>
            <person name="Ren Y."/>
            <person name="Zhang Y."/>
            <person name="Wang H."/>
            <person name="Li S."/>
            <person name="Jiang F."/>
            <person name="Yin L."/>
            <person name="Zhang G."/>
            <person name="Qian W."/>
            <person name="Fan W."/>
        </authorList>
    </citation>
    <scope>NUCLEOTIDE SEQUENCE [LARGE SCALE GENOMIC DNA]</scope>
    <source>
        <strain evidence="8">SZHN2017</strain>
        <tissue evidence="8">Muscle</tissue>
    </source>
</reference>
<feature type="region of interest" description="Disordered" evidence="6">
    <location>
        <begin position="393"/>
        <end position="423"/>
    </location>
</feature>
<comment type="caution">
    <text evidence="8">The sequence shown here is derived from an EMBL/GenBank/DDBJ whole genome shotgun (WGS) entry which is preliminary data.</text>
</comment>
<evidence type="ECO:0000259" key="7">
    <source>
        <dbReference type="PROSITE" id="PS50002"/>
    </source>
</evidence>
<protein>
    <recommendedName>
        <fullName evidence="7">SH3 domain-containing protein</fullName>
    </recommendedName>
</protein>
<dbReference type="Pfam" id="PF17902">
    <property type="entry name" value="SH3_10"/>
    <property type="match status" value="1"/>
</dbReference>
<dbReference type="SMART" id="SM00250">
    <property type="entry name" value="PLEC"/>
    <property type="match status" value="6"/>
</dbReference>
<keyword evidence="5" id="KW-0175">Coiled coil</keyword>
<keyword evidence="9" id="KW-1185">Reference proteome</keyword>
<evidence type="ECO:0000256" key="3">
    <source>
        <dbReference type="ARBA" id="ARBA00022737"/>
    </source>
</evidence>
<gene>
    <name evidence="8" type="ORF">C0Q70_01307</name>
</gene>
<dbReference type="PANTHER" id="PTHR23169">
    <property type="entry name" value="ENVOPLAKIN"/>
    <property type="match status" value="1"/>
</dbReference>
<proteinExistence type="predicted"/>
<dbReference type="InterPro" id="IPR041615">
    <property type="entry name" value="Desmoplakin_SH3"/>
</dbReference>
<dbReference type="GO" id="GO:0045104">
    <property type="term" value="P:intermediate filament cytoskeleton organization"/>
    <property type="evidence" value="ECO:0007669"/>
    <property type="project" value="InterPro"/>
</dbReference>
<evidence type="ECO:0000256" key="2">
    <source>
        <dbReference type="ARBA" id="ARBA00022553"/>
    </source>
</evidence>
<organism evidence="8 9">
    <name type="scientific">Pomacea canaliculata</name>
    <name type="common">Golden apple snail</name>
    <dbReference type="NCBI Taxonomy" id="400727"/>
    <lineage>
        <taxon>Eukaryota</taxon>
        <taxon>Metazoa</taxon>
        <taxon>Spiralia</taxon>
        <taxon>Lophotrochozoa</taxon>
        <taxon>Mollusca</taxon>
        <taxon>Gastropoda</taxon>
        <taxon>Caenogastropoda</taxon>
        <taxon>Architaenioglossa</taxon>
        <taxon>Ampullarioidea</taxon>
        <taxon>Ampullariidae</taxon>
        <taxon>Pomacea</taxon>
    </lineage>
</organism>
<accession>A0A2T7PZ65</accession>
<dbReference type="AlphaFoldDB" id="A0A2T7PZ65"/>
<dbReference type="OrthoDB" id="2250192at2759"/>
<evidence type="ECO:0000256" key="4">
    <source>
        <dbReference type="PROSITE-ProRule" id="PRU00192"/>
    </source>
</evidence>
<dbReference type="InterPro" id="IPR001452">
    <property type="entry name" value="SH3_domain"/>
</dbReference>
<feature type="coiled-coil region" evidence="5">
    <location>
        <begin position="8"/>
        <end position="38"/>
    </location>
</feature>
<evidence type="ECO:0000256" key="6">
    <source>
        <dbReference type="SAM" id="MobiDB-lite"/>
    </source>
</evidence>
<dbReference type="InterPro" id="IPR035915">
    <property type="entry name" value="Plakin_repeat_sf"/>
</dbReference>
<dbReference type="SUPFAM" id="SSF75399">
    <property type="entry name" value="Plakin repeat"/>
    <property type="match status" value="3"/>
</dbReference>
<keyword evidence="3" id="KW-0677">Repeat</keyword>
<dbReference type="Gene3D" id="3.90.1290.10">
    <property type="entry name" value="Plakin repeat"/>
    <property type="match status" value="2"/>
</dbReference>
<dbReference type="EMBL" id="PZQS01000001">
    <property type="protein sequence ID" value="PVD38687.1"/>
    <property type="molecule type" value="Genomic_DNA"/>
</dbReference>
<dbReference type="InterPro" id="IPR043197">
    <property type="entry name" value="Plakin"/>
</dbReference>
<dbReference type="Gene3D" id="2.30.30.40">
    <property type="entry name" value="SH3 Domains"/>
    <property type="match status" value="1"/>
</dbReference>
<evidence type="ECO:0000313" key="8">
    <source>
        <dbReference type="EMBL" id="PVD38687.1"/>
    </source>
</evidence>
<dbReference type="Pfam" id="PF00681">
    <property type="entry name" value="Plectin"/>
    <property type="match status" value="1"/>
</dbReference>
<keyword evidence="2" id="KW-0597">Phosphoprotein</keyword>
<dbReference type="GO" id="GO:0005856">
    <property type="term" value="C:cytoskeleton"/>
    <property type="evidence" value="ECO:0007669"/>
    <property type="project" value="InterPro"/>
</dbReference>
<evidence type="ECO:0000256" key="5">
    <source>
        <dbReference type="SAM" id="Coils"/>
    </source>
</evidence>
<evidence type="ECO:0000313" key="9">
    <source>
        <dbReference type="Proteomes" id="UP000245119"/>
    </source>
</evidence>
<dbReference type="STRING" id="400727.A0A2T7PZ65"/>